<reference evidence="2 3" key="1">
    <citation type="submission" date="2019-08" db="EMBL/GenBank/DDBJ databases">
        <title>Whole genome of Aphis craccivora.</title>
        <authorList>
            <person name="Voronova N.V."/>
            <person name="Shulinski R.S."/>
            <person name="Bandarenka Y.V."/>
            <person name="Zhorov D.G."/>
            <person name="Warner D."/>
        </authorList>
    </citation>
    <scope>NUCLEOTIDE SEQUENCE [LARGE SCALE GENOMIC DNA]</scope>
    <source>
        <strain evidence="2">180601</strain>
        <tissue evidence="2">Whole Body</tissue>
    </source>
</reference>
<name>A0A6G0XPJ1_APHCR</name>
<feature type="coiled-coil region" evidence="1">
    <location>
        <begin position="96"/>
        <end position="123"/>
    </location>
</feature>
<dbReference type="OrthoDB" id="6589233at2759"/>
<organism evidence="2 3">
    <name type="scientific">Aphis craccivora</name>
    <name type="common">Cowpea aphid</name>
    <dbReference type="NCBI Taxonomy" id="307492"/>
    <lineage>
        <taxon>Eukaryota</taxon>
        <taxon>Metazoa</taxon>
        <taxon>Ecdysozoa</taxon>
        <taxon>Arthropoda</taxon>
        <taxon>Hexapoda</taxon>
        <taxon>Insecta</taxon>
        <taxon>Pterygota</taxon>
        <taxon>Neoptera</taxon>
        <taxon>Paraneoptera</taxon>
        <taxon>Hemiptera</taxon>
        <taxon>Sternorrhyncha</taxon>
        <taxon>Aphidomorpha</taxon>
        <taxon>Aphidoidea</taxon>
        <taxon>Aphididae</taxon>
        <taxon>Aphidini</taxon>
        <taxon>Aphis</taxon>
        <taxon>Aphis</taxon>
    </lineage>
</organism>
<protein>
    <submittedName>
        <fullName evidence="2">Uveal autoantigen with coiled-coil domains and ankyrin repeats-like</fullName>
    </submittedName>
</protein>
<dbReference type="Proteomes" id="UP000478052">
    <property type="component" value="Unassembled WGS sequence"/>
</dbReference>
<sequence>SIIMDHSQNSNCEQHFYSAERDNADILLLEACLKQTEGQKNILEANVAKHERVKAEMCELQTKLDNLQRTIEDKKIHHQQSYNEVNQELETTSLKYSQSLSTIEELEQNNHELECSIQSQSSMELQITEKINKLEISKKRALECNKNLWDKINNLKECAKSLQRQQADLETEIACKTTEAQKLKCTLADKEGVIQCQEKQLVELQRQNTLSDRSLQEFTIECQERETELEAHRHAAPEKLARADQCTDMTRRELADACAAEAGWKTKGQTAANLHCELKTAQKAEQCRAKTILAELRDERCQLTERLTDTLHQLKCSVAENCQLSADAKVLAERLACLTAESERLNVHKFSNHLSPMAPCTGFDAQDDKTAIKWNTLESVENEVERLKWACEDRERAIKDAKGKLGDCCTASARTDCRYEY</sequence>
<evidence type="ECO:0000313" key="2">
    <source>
        <dbReference type="EMBL" id="KAF0742358.1"/>
    </source>
</evidence>
<evidence type="ECO:0000256" key="1">
    <source>
        <dbReference type="SAM" id="Coils"/>
    </source>
</evidence>
<accession>A0A6G0XPJ1</accession>
<proteinExistence type="predicted"/>
<dbReference type="EMBL" id="VUJU01007660">
    <property type="protein sequence ID" value="KAF0742358.1"/>
    <property type="molecule type" value="Genomic_DNA"/>
</dbReference>
<feature type="non-terminal residue" evidence="2">
    <location>
        <position position="1"/>
    </location>
</feature>
<comment type="caution">
    <text evidence="2">The sequence shown here is derived from an EMBL/GenBank/DDBJ whole genome shotgun (WGS) entry which is preliminary data.</text>
</comment>
<gene>
    <name evidence="2" type="ORF">FWK35_00033248</name>
</gene>
<keyword evidence="1" id="KW-0175">Coiled coil</keyword>
<evidence type="ECO:0000313" key="3">
    <source>
        <dbReference type="Proteomes" id="UP000478052"/>
    </source>
</evidence>
<feature type="coiled-coil region" evidence="1">
    <location>
        <begin position="152"/>
        <end position="207"/>
    </location>
</feature>
<keyword evidence="3" id="KW-1185">Reference proteome</keyword>
<dbReference type="AlphaFoldDB" id="A0A6G0XPJ1"/>